<comment type="similarity">
    <text evidence="1">Belongs to the UXT family.</text>
</comment>
<organism evidence="3 4">
    <name type="scientific">Powellomyces hirtus</name>
    <dbReference type="NCBI Taxonomy" id="109895"/>
    <lineage>
        <taxon>Eukaryota</taxon>
        <taxon>Fungi</taxon>
        <taxon>Fungi incertae sedis</taxon>
        <taxon>Chytridiomycota</taxon>
        <taxon>Chytridiomycota incertae sedis</taxon>
        <taxon>Chytridiomycetes</taxon>
        <taxon>Spizellomycetales</taxon>
        <taxon>Powellomycetaceae</taxon>
        <taxon>Powellomyces</taxon>
    </lineage>
</organism>
<dbReference type="InterPro" id="IPR029033">
    <property type="entry name" value="His_PPase_superfam"/>
</dbReference>
<keyword evidence="4" id="KW-1185">Reference proteome</keyword>
<name>A0A507DYH5_9FUNG</name>
<dbReference type="CDD" id="cd23158">
    <property type="entry name" value="Prefoldin_UXT"/>
    <property type="match status" value="1"/>
</dbReference>
<evidence type="ECO:0000256" key="1">
    <source>
        <dbReference type="ARBA" id="ARBA00007666"/>
    </source>
</evidence>
<dbReference type="SUPFAM" id="SSF46579">
    <property type="entry name" value="Prefoldin"/>
    <property type="match status" value="1"/>
</dbReference>
<feature type="compositionally biased region" description="Low complexity" evidence="2">
    <location>
        <begin position="272"/>
        <end position="281"/>
    </location>
</feature>
<feature type="region of interest" description="Disordered" evidence="2">
    <location>
        <begin position="255"/>
        <end position="285"/>
    </location>
</feature>
<protein>
    <submittedName>
        <fullName evidence="3">Uncharacterized protein</fullName>
    </submittedName>
</protein>
<dbReference type="InterPro" id="IPR009053">
    <property type="entry name" value="Prefoldin"/>
</dbReference>
<dbReference type="Gene3D" id="3.40.50.1240">
    <property type="entry name" value="Phosphoglycerate mutase-like"/>
    <property type="match status" value="1"/>
</dbReference>
<comment type="caution">
    <text evidence="3">The sequence shown here is derived from an EMBL/GenBank/DDBJ whole genome shotgun (WGS) entry which is preliminary data.</text>
</comment>
<dbReference type="Pfam" id="PF02996">
    <property type="entry name" value="Prefoldin"/>
    <property type="match status" value="1"/>
</dbReference>
<dbReference type="InterPro" id="IPR013078">
    <property type="entry name" value="His_Pase_superF_clade-1"/>
</dbReference>
<evidence type="ECO:0000313" key="4">
    <source>
        <dbReference type="Proteomes" id="UP000318582"/>
    </source>
</evidence>
<dbReference type="Pfam" id="PF00300">
    <property type="entry name" value="His_Phos_1"/>
    <property type="match status" value="1"/>
</dbReference>
<dbReference type="CDD" id="cd07040">
    <property type="entry name" value="HP"/>
    <property type="match status" value="1"/>
</dbReference>
<dbReference type="STRING" id="109895.A0A507DYH5"/>
<evidence type="ECO:0000256" key="2">
    <source>
        <dbReference type="SAM" id="MobiDB-lite"/>
    </source>
</evidence>
<dbReference type="InterPro" id="IPR003994">
    <property type="entry name" value="UXT"/>
</dbReference>
<dbReference type="AlphaFoldDB" id="A0A507DYH5"/>
<dbReference type="PANTHER" id="PTHR16469">
    <property type="entry name" value="UBIQUITIN-ASSOCIATED AND SH3 DOMAIN-CONTAINING BA-RELATED"/>
    <property type="match status" value="1"/>
</dbReference>
<accession>A0A507DYH5</accession>
<dbReference type="SMART" id="SM00855">
    <property type="entry name" value="PGAM"/>
    <property type="match status" value="1"/>
</dbReference>
<dbReference type="PANTHER" id="PTHR16469:SF27">
    <property type="entry name" value="UBIQUITIN-ASSOCIATED AND SH3 DOMAIN-CONTAINING BA-RELATED"/>
    <property type="match status" value="1"/>
</dbReference>
<dbReference type="EMBL" id="QEAQ01000088">
    <property type="protein sequence ID" value="TPX56018.1"/>
    <property type="molecule type" value="Genomic_DNA"/>
</dbReference>
<dbReference type="Proteomes" id="UP000318582">
    <property type="component" value="Unassembled WGS sequence"/>
</dbReference>
<reference evidence="3 4" key="1">
    <citation type="journal article" date="2019" name="Sci. Rep.">
        <title>Comparative genomics of chytrid fungi reveal insights into the obligate biotrophic and pathogenic lifestyle of Synchytrium endobioticum.</title>
        <authorList>
            <person name="van de Vossenberg B.T.L.H."/>
            <person name="Warris S."/>
            <person name="Nguyen H.D.T."/>
            <person name="van Gent-Pelzer M.P.E."/>
            <person name="Joly D.L."/>
            <person name="van de Geest H.C."/>
            <person name="Bonants P.J.M."/>
            <person name="Smith D.S."/>
            <person name="Levesque C.A."/>
            <person name="van der Lee T.A.J."/>
        </authorList>
    </citation>
    <scope>NUCLEOTIDE SEQUENCE [LARGE SCALE GENOMIC DNA]</scope>
    <source>
        <strain evidence="3 4">CBS 809.83</strain>
    </source>
</reference>
<dbReference type="GO" id="GO:0000122">
    <property type="term" value="P:negative regulation of transcription by RNA polymerase II"/>
    <property type="evidence" value="ECO:0007669"/>
    <property type="project" value="InterPro"/>
</dbReference>
<dbReference type="GO" id="GO:0003714">
    <property type="term" value="F:transcription corepressor activity"/>
    <property type="evidence" value="ECO:0007669"/>
    <property type="project" value="InterPro"/>
</dbReference>
<dbReference type="InterPro" id="IPR004127">
    <property type="entry name" value="Prefoldin_subunit_alpha"/>
</dbReference>
<dbReference type="PRINTS" id="PR01502">
    <property type="entry name" value="UXTPROTEIN"/>
</dbReference>
<proteinExistence type="inferred from homology"/>
<dbReference type="InterPro" id="IPR051710">
    <property type="entry name" value="Phosphatase_SH3-domain"/>
</dbReference>
<dbReference type="Gene3D" id="1.10.287.370">
    <property type="match status" value="1"/>
</dbReference>
<dbReference type="SUPFAM" id="SSF53254">
    <property type="entry name" value="Phosphoglycerate mutase-like"/>
    <property type="match status" value="1"/>
</dbReference>
<sequence>MVDLKDPALEATVFVVRHGERIDQIDPKWAETAKNPFDPPLTDLGIEQAKRTGEFIASDLRKSSGGSAEKRQTVVLSSPFFRTLQTAAAVISALTDNEPTLELFPPASEWLASNYFPKPLPHEPFTYANRVKAFPTLKPSTAKFAEPIPAYPESRPDMRARFLSAVDQAVETHSKPGVVLILVSHGAGCQALPEELAAAGILTPNDLKLKATPYCCVTKLVKLAGKKEWEAPIRAETEHLKGLLERTGLEFVVGDKNAKGQPPRNSQSMQNASPSQAAPAAAGGGPAAQVKKYETFVNERLRPDLQKALEARDKVYDIISEYLKLRNQIELLQAEKLTELKTMMDVGCAFFMNAKIPSLQYIYVKVGLDVHAQLTMDEALAFIDKKEKVLLKSADKHTETASKIKAHIKMVLHTLESILQLEQGHKIVHREP</sequence>
<evidence type="ECO:0000313" key="3">
    <source>
        <dbReference type="EMBL" id="TPX56018.1"/>
    </source>
</evidence>
<gene>
    <name evidence="3" type="ORF">PhCBS80983_g04859</name>
</gene>